<proteinExistence type="predicted"/>
<dbReference type="InterPro" id="IPR053175">
    <property type="entry name" value="DHMBA_Reg_Transcription_Factor"/>
</dbReference>
<dbReference type="STRING" id="158607.A0A2P5HI55"/>
<dbReference type="PANTHER" id="PTHR38791:SF13">
    <property type="entry name" value="ZN(2)-C6 FUNGAL-TYPE DOMAIN-CONTAINING PROTEIN"/>
    <property type="match status" value="1"/>
</dbReference>
<evidence type="ECO:0000256" key="1">
    <source>
        <dbReference type="ARBA" id="ARBA00023242"/>
    </source>
</evidence>
<feature type="compositionally biased region" description="Low complexity" evidence="2">
    <location>
        <begin position="395"/>
        <end position="433"/>
    </location>
</feature>
<evidence type="ECO:0000256" key="2">
    <source>
        <dbReference type="SAM" id="MobiDB-lite"/>
    </source>
</evidence>
<dbReference type="Proteomes" id="UP000094444">
    <property type="component" value="Unassembled WGS sequence"/>
</dbReference>
<feature type="region of interest" description="Disordered" evidence="2">
    <location>
        <begin position="97"/>
        <end position="449"/>
    </location>
</feature>
<name>A0A2P5HI55_DIAHE</name>
<gene>
    <name evidence="3" type="ORF">DHEL01_v211668</name>
</gene>
<feature type="compositionally biased region" description="Polar residues" evidence="2">
    <location>
        <begin position="315"/>
        <end position="324"/>
    </location>
</feature>
<dbReference type="GO" id="GO:0000981">
    <property type="term" value="F:DNA-binding transcription factor activity, RNA polymerase II-specific"/>
    <property type="evidence" value="ECO:0007669"/>
    <property type="project" value="InterPro"/>
</dbReference>
<evidence type="ECO:0000313" key="3">
    <source>
        <dbReference type="EMBL" id="POS69937.1"/>
    </source>
</evidence>
<feature type="compositionally biased region" description="Low complexity" evidence="2">
    <location>
        <begin position="213"/>
        <end position="246"/>
    </location>
</feature>
<feature type="compositionally biased region" description="Pro residues" evidence="2">
    <location>
        <begin position="353"/>
        <end position="368"/>
    </location>
</feature>
<reference evidence="3" key="1">
    <citation type="submission" date="2017-09" db="EMBL/GenBank/DDBJ databases">
        <title>Polyketide synthases of a Diaporthe helianthi virulent isolate.</title>
        <authorList>
            <person name="Baroncelli R."/>
        </authorList>
    </citation>
    <scope>NUCLEOTIDE SEQUENCE [LARGE SCALE GENOMIC DNA]</scope>
    <source>
        <strain evidence="3">7/96</strain>
    </source>
</reference>
<dbReference type="InterPro" id="IPR001138">
    <property type="entry name" value="Zn2Cys6_DnaBD"/>
</dbReference>
<feature type="compositionally biased region" description="Pro residues" evidence="2">
    <location>
        <begin position="286"/>
        <end position="307"/>
    </location>
</feature>
<feature type="compositionally biased region" description="Low complexity" evidence="2">
    <location>
        <begin position="559"/>
        <end position="587"/>
    </location>
</feature>
<feature type="compositionally biased region" description="Basic and acidic residues" evidence="2">
    <location>
        <begin position="247"/>
        <end position="259"/>
    </location>
</feature>
<dbReference type="OrthoDB" id="5375558at2759"/>
<feature type="compositionally biased region" description="Polar residues" evidence="2">
    <location>
        <begin position="149"/>
        <end position="166"/>
    </location>
</feature>
<feature type="compositionally biased region" description="Low complexity" evidence="2">
    <location>
        <begin position="1"/>
        <end position="13"/>
    </location>
</feature>
<accession>A0A2P5HI55</accession>
<feature type="compositionally biased region" description="Polar residues" evidence="2">
    <location>
        <begin position="267"/>
        <end position="281"/>
    </location>
</feature>
<feature type="compositionally biased region" description="Low complexity" evidence="2">
    <location>
        <begin position="117"/>
        <end position="129"/>
    </location>
</feature>
<protein>
    <recommendedName>
        <fullName evidence="5">Zn(2)-C6 fungal-type domain-containing protein</fullName>
    </recommendedName>
</protein>
<dbReference type="GO" id="GO:0008270">
    <property type="term" value="F:zinc ion binding"/>
    <property type="evidence" value="ECO:0007669"/>
    <property type="project" value="InterPro"/>
</dbReference>
<dbReference type="InParanoid" id="A0A2P5HI55"/>
<sequence length="940" mass="101157">MDYPPSTSSRYTSPTPPQKNEYQQAGSEPETQAHTQHTQHTQHAQHAQHTHTQEHTKGHRLHRLGLGLGLGLGSGSGQGLPLQQGVVELVQPQDSALPLAASLRSPRRPPSSPRAPPATALSSSGASGPAQPPPPSNLSTPTPARHQQPLHSCSWSSPARQTTDQDPTPARAHAPTASSSLPQGPRAQGLDGRGQAQSRLLSPRPASSGCSDSSKTSVLSATATSTSTSTCTSTSTSSSSSSSSSDTGKDHDGTRERGTSRTLRPGASQSSSVALTTTSHASAPGKLPPCPPPLSQGVAPPSPPMSHPSPATGPRQPQHQQTSEQQKHAPPTLQPVNYPGPHYHLHPTQTGHAPPPPPPQYGYPPPGQPVDQYRQSPTGPPPHSLALPSMRSFDHQQQGQPQHPIQQHAQSQQYPHQPQQTHGQHAPPQYAQHPQHHPMGSTMAPGPHMGYFTINQQPYGMHDPMGMRYGLPPGLYDPRMQLSGGRHKKLRTPWPLGVVAQARNGVRDGVRNGCDETHPTCNNCKKSKRECLGYDPIFKQQQTPSALQPAPGAGPSPPASAISTAGQSAASATAAPYTTHPTPVLTPSDPPPARESSDDSATIKNEPFEPARSSVDIDPALDKAGPAAFVASAAAPPTNTDLGALQPGEAPLLRVKMLKVDEIIDSSGAAPRIETNLRPTPQSVEELTKIYYEIYVPGLCQFFESQWFNFQSQGHNSISVFLHNDPLISLLGSFLVSLHTVNADPNHFSYCGHLETRVVWALAKLAYTIPSGVNMPRDDPLPENNPSETRNRVQVFEALLNGEVLATNPLIPPPRNADQHRRKEYEFWYSLAEFLRLQDQAGREQHLQRLRGLLDGRENRDVLYSLAVIRDLGPRFGPGYESKIPDHLDECEPRNKLHVATQFIKAEASATGGTTNVVRQLTSVACRALVNPGFNITRKY</sequence>
<dbReference type="PANTHER" id="PTHR38791">
    <property type="entry name" value="ZN(II)2CYS6 TRANSCRIPTION FACTOR (EUROFUNG)-RELATED-RELATED"/>
    <property type="match status" value="1"/>
</dbReference>
<dbReference type="AlphaFoldDB" id="A0A2P5HI55"/>
<feature type="region of interest" description="Disordered" evidence="2">
    <location>
        <begin position="1"/>
        <end position="60"/>
    </location>
</feature>
<keyword evidence="4" id="KW-1185">Reference proteome</keyword>
<organism evidence="3 4">
    <name type="scientific">Diaporthe helianthi</name>
    <dbReference type="NCBI Taxonomy" id="158607"/>
    <lineage>
        <taxon>Eukaryota</taxon>
        <taxon>Fungi</taxon>
        <taxon>Dikarya</taxon>
        <taxon>Ascomycota</taxon>
        <taxon>Pezizomycotina</taxon>
        <taxon>Sordariomycetes</taxon>
        <taxon>Sordariomycetidae</taxon>
        <taxon>Diaporthales</taxon>
        <taxon>Diaporthaceae</taxon>
        <taxon>Diaporthe</taxon>
    </lineage>
</organism>
<feature type="compositionally biased region" description="Low complexity" evidence="2">
    <location>
        <begin position="30"/>
        <end position="47"/>
    </location>
</feature>
<evidence type="ECO:0000313" key="4">
    <source>
        <dbReference type="Proteomes" id="UP000094444"/>
    </source>
</evidence>
<dbReference type="EMBL" id="MAVT02001899">
    <property type="protein sequence ID" value="POS69937.1"/>
    <property type="molecule type" value="Genomic_DNA"/>
</dbReference>
<evidence type="ECO:0008006" key="5">
    <source>
        <dbReference type="Google" id="ProtNLM"/>
    </source>
</evidence>
<feature type="region of interest" description="Disordered" evidence="2">
    <location>
        <begin position="542"/>
        <end position="616"/>
    </location>
</feature>
<dbReference type="CDD" id="cd00067">
    <property type="entry name" value="GAL4"/>
    <property type="match status" value="1"/>
</dbReference>
<comment type="caution">
    <text evidence="3">The sequence shown here is derived from an EMBL/GenBank/DDBJ whole genome shotgun (WGS) entry which is preliminary data.</text>
</comment>
<keyword evidence="1" id="KW-0539">Nucleus</keyword>